<reference evidence="1 2" key="1">
    <citation type="submission" date="2016-02" db="EMBL/GenBank/DDBJ databases">
        <authorList>
            <person name="Wen L."/>
            <person name="He K."/>
            <person name="Yang H."/>
        </authorList>
    </citation>
    <scope>NUCLEOTIDE SEQUENCE [LARGE SCALE GENOMIC DNA]</scope>
    <source>
        <strain evidence="1 2">GED7880</strain>
    </source>
</reference>
<dbReference type="RefSeq" id="WP_036862391.1">
    <property type="nucleotide sequence ID" value="NZ_KQ965636.1"/>
</dbReference>
<accession>A0A137T025</accession>
<organism evidence="1 2">
    <name type="scientific">Prevotella bivia</name>
    <dbReference type="NCBI Taxonomy" id="28125"/>
    <lineage>
        <taxon>Bacteria</taxon>
        <taxon>Pseudomonadati</taxon>
        <taxon>Bacteroidota</taxon>
        <taxon>Bacteroidia</taxon>
        <taxon>Bacteroidales</taxon>
        <taxon>Prevotellaceae</taxon>
        <taxon>Prevotella</taxon>
    </lineage>
</organism>
<evidence type="ECO:0008006" key="3">
    <source>
        <dbReference type="Google" id="ProtNLM"/>
    </source>
</evidence>
<comment type="caution">
    <text evidence="1">The sequence shown here is derived from an EMBL/GenBank/DDBJ whole genome shotgun (WGS) entry which is preliminary data.</text>
</comment>
<dbReference type="eggNOG" id="COG0317">
    <property type="taxonomic scope" value="Bacteria"/>
</dbReference>
<gene>
    <name evidence="1" type="ORF">HMPREF3202_00475</name>
</gene>
<sequence>MDDYARLIKKADAIAERFHAGQKDKAGADYISHPRRVATRCKTNAAKIVALLHDTLEDTEVTLSYLEEQGFSKEITDGVLSVTRQEGETYDDFITRASKNVIGKEVKIADLQDNMDITRLSHPLKERDFERLNKYLLAYKRLTLEI</sequence>
<dbReference type="SUPFAM" id="SSF109604">
    <property type="entry name" value="HD-domain/PDEase-like"/>
    <property type="match status" value="1"/>
</dbReference>
<dbReference type="Gene3D" id="1.10.3210.10">
    <property type="entry name" value="Hypothetical protein af1432"/>
    <property type="match status" value="1"/>
</dbReference>
<evidence type="ECO:0000313" key="2">
    <source>
        <dbReference type="Proteomes" id="UP000070093"/>
    </source>
</evidence>
<dbReference type="EMBL" id="LTAG01000020">
    <property type="protein sequence ID" value="KXO18044.1"/>
    <property type="molecule type" value="Genomic_DNA"/>
</dbReference>
<dbReference type="AlphaFoldDB" id="A0A137T025"/>
<name>A0A137T025_9BACT</name>
<dbReference type="STRING" id="28125.HMPREF3202_00475"/>
<evidence type="ECO:0000313" key="1">
    <source>
        <dbReference type="EMBL" id="KXO18044.1"/>
    </source>
</evidence>
<dbReference type="Proteomes" id="UP000070093">
    <property type="component" value="Unassembled WGS sequence"/>
</dbReference>
<proteinExistence type="predicted"/>
<dbReference type="PATRIC" id="fig|28125.4.peg.468"/>
<protein>
    <recommendedName>
        <fullName evidence="3">HD domain protein</fullName>
    </recommendedName>
</protein>